<feature type="transmembrane region" description="Helical" evidence="1">
    <location>
        <begin position="123"/>
        <end position="145"/>
    </location>
</feature>
<dbReference type="GO" id="GO:0052621">
    <property type="term" value="F:diguanylate cyclase activity"/>
    <property type="evidence" value="ECO:0007669"/>
    <property type="project" value="TreeGrafter"/>
</dbReference>
<dbReference type="SMART" id="SM00267">
    <property type="entry name" value="GGDEF"/>
    <property type="match status" value="1"/>
</dbReference>
<dbReference type="InterPro" id="IPR029787">
    <property type="entry name" value="Nucleotide_cyclase"/>
</dbReference>
<accession>A0A089M0V7</accession>
<dbReference type="CDD" id="cd01949">
    <property type="entry name" value="GGDEF"/>
    <property type="match status" value="1"/>
</dbReference>
<dbReference type="PROSITE" id="PS50887">
    <property type="entry name" value="GGDEF"/>
    <property type="match status" value="1"/>
</dbReference>
<dbReference type="SUPFAM" id="SSF55073">
    <property type="entry name" value="Nucleotide cyclase"/>
    <property type="match status" value="1"/>
</dbReference>
<dbReference type="Gene3D" id="3.30.70.270">
    <property type="match status" value="1"/>
</dbReference>
<proteinExistence type="predicted"/>
<keyword evidence="4" id="KW-1185">Reference proteome</keyword>
<evidence type="ECO:0000256" key="1">
    <source>
        <dbReference type="SAM" id="Phobius"/>
    </source>
</evidence>
<name>A0A089M0V7_9BACL</name>
<dbReference type="InterPro" id="IPR043128">
    <property type="entry name" value="Rev_trsase/Diguanyl_cyclase"/>
</dbReference>
<dbReference type="RefSeq" id="WP_038698002.1">
    <property type="nucleotide sequence ID" value="NZ_CP009286.1"/>
</dbReference>
<keyword evidence="1" id="KW-0812">Transmembrane</keyword>
<dbReference type="PANTHER" id="PTHR45138">
    <property type="entry name" value="REGULATORY COMPONENTS OF SENSORY TRANSDUCTION SYSTEM"/>
    <property type="match status" value="1"/>
</dbReference>
<protein>
    <recommendedName>
        <fullName evidence="2">GGDEF domain-containing protein</fullName>
    </recommendedName>
</protein>
<dbReference type="FunFam" id="3.30.70.270:FF:000001">
    <property type="entry name" value="Diguanylate cyclase domain protein"/>
    <property type="match status" value="1"/>
</dbReference>
<dbReference type="OrthoDB" id="9759607at2"/>
<organism evidence="3 4">
    <name type="scientific">Paenibacillus stellifer</name>
    <dbReference type="NCBI Taxonomy" id="169760"/>
    <lineage>
        <taxon>Bacteria</taxon>
        <taxon>Bacillati</taxon>
        <taxon>Bacillota</taxon>
        <taxon>Bacilli</taxon>
        <taxon>Bacillales</taxon>
        <taxon>Paenibacillaceae</taxon>
        <taxon>Paenibacillus</taxon>
    </lineage>
</organism>
<feature type="transmembrane region" description="Helical" evidence="1">
    <location>
        <begin position="63"/>
        <end position="87"/>
    </location>
</feature>
<evidence type="ECO:0000259" key="2">
    <source>
        <dbReference type="PROSITE" id="PS50887"/>
    </source>
</evidence>
<dbReference type="GO" id="GO:0005886">
    <property type="term" value="C:plasma membrane"/>
    <property type="evidence" value="ECO:0007669"/>
    <property type="project" value="TreeGrafter"/>
</dbReference>
<dbReference type="PANTHER" id="PTHR45138:SF9">
    <property type="entry name" value="DIGUANYLATE CYCLASE DGCM-RELATED"/>
    <property type="match status" value="1"/>
</dbReference>
<feature type="domain" description="GGDEF" evidence="2">
    <location>
        <begin position="254"/>
        <end position="389"/>
    </location>
</feature>
<dbReference type="Pfam" id="PF00990">
    <property type="entry name" value="GGDEF"/>
    <property type="match status" value="1"/>
</dbReference>
<dbReference type="STRING" id="169760.PSTEL_20575"/>
<dbReference type="EMBL" id="CP009286">
    <property type="protein sequence ID" value="AIQ65158.1"/>
    <property type="molecule type" value="Genomic_DNA"/>
</dbReference>
<dbReference type="AlphaFoldDB" id="A0A089M0V7"/>
<dbReference type="Proteomes" id="UP000029507">
    <property type="component" value="Chromosome"/>
</dbReference>
<evidence type="ECO:0000313" key="3">
    <source>
        <dbReference type="EMBL" id="AIQ65158.1"/>
    </source>
</evidence>
<reference evidence="3 4" key="1">
    <citation type="submission" date="2014-08" db="EMBL/GenBank/DDBJ databases">
        <title>Comparative genomics of the Paenibacillus odorifer group.</title>
        <authorList>
            <person name="den Bakker H.C."/>
            <person name="Tsai Y.-C."/>
            <person name="Martin N."/>
            <person name="Korlach J."/>
            <person name="Wiedmann M."/>
        </authorList>
    </citation>
    <scope>NUCLEOTIDE SEQUENCE [LARGE SCALE GENOMIC DNA]</scope>
    <source>
        <strain evidence="3 4">DSM 14472</strain>
    </source>
</reference>
<evidence type="ECO:0000313" key="4">
    <source>
        <dbReference type="Proteomes" id="UP000029507"/>
    </source>
</evidence>
<dbReference type="HOGENOM" id="CLU_000445_11_1_9"/>
<dbReference type="GO" id="GO:0043709">
    <property type="term" value="P:cell adhesion involved in single-species biofilm formation"/>
    <property type="evidence" value="ECO:0007669"/>
    <property type="project" value="TreeGrafter"/>
</dbReference>
<keyword evidence="1" id="KW-0472">Membrane</keyword>
<dbReference type="GO" id="GO:1902201">
    <property type="term" value="P:negative regulation of bacterial-type flagellum-dependent cell motility"/>
    <property type="evidence" value="ECO:0007669"/>
    <property type="project" value="TreeGrafter"/>
</dbReference>
<feature type="transmembrane region" description="Helical" evidence="1">
    <location>
        <begin position="6"/>
        <end position="26"/>
    </location>
</feature>
<feature type="transmembrane region" description="Helical" evidence="1">
    <location>
        <begin position="99"/>
        <end position="117"/>
    </location>
</feature>
<feature type="transmembrane region" description="Helical" evidence="1">
    <location>
        <begin position="152"/>
        <end position="172"/>
    </location>
</feature>
<keyword evidence="1" id="KW-1133">Transmembrane helix</keyword>
<dbReference type="InterPro" id="IPR000160">
    <property type="entry name" value="GGDEF_dom"/>
</dbReference>
<dbReference type="KEGG" id="pste:PSTEL_20575"/>
<gene>
    <name evidence="3" type="ORF">PSTEL_20575</name>
</gene>
<dbReference type="NCBIfam" id="TIGR00254">
    <property type="entry name" value="GGDEF"/>
    <property type="match status" value="1"/>
</dbReference>
<feature type="transmembrane region" description="Helical" evidence="1">
    <location>
        <begin position="192"/>
        <end position="212"/>
    </location>
</feature>
<dbReference type="InterPro" id="IPR050469">
    <property type="entry name" value="Diguanylate_Cyclase"/>
</dbReference>
<sequence>MDFHLDIGTILLTLVIGNVATALLVATYRFRVPVHKALSRFALSKWLQSACWLLVLMREVWSSPVLVLLANALFLAGGSLEIIALLILAEVFDVRSRRYLIIIASAGALAYGLVYFGHGSEDLRIVAASLTTSFALFWAALRLLFSRKNSSMLSLMGLAYGVIASAILVRGLAPLFSDKAMNVFSGGIVQHLYYLGMFLFMIIGTAGFVLLLREKAYERLQRMAAYDELTGVLNRRAFSQQAEEVVRIAAVRKEPVSFLLLDIDHFKRLNDSYGHLVGDGVLRGFAVSVGNCLGPRDLLGRFGGEEFAVLLQGADEAASEEAAERIRQAIMDSRMEGMEGHSIQYTVSIGVITIVPQRQTRLDLLYKLGDAALYRAKHGGRNRVERGSAAT</sequence>